<gene>
    <name evidence="2" type="ORF">D5R93_08835</name>
</gene>
<keyword evidence="1" id="KW-1133">Transmembrane helix</keyword>
<name>A0ABN5PUU1_9ACTO</name>
<keyword evidence="1" id="KW-0472">Membrane</keyword>
<evidence type="ECO:0000313" key="3">
    <source>
        <dbReference type="Proteomes" id="UP000273001"/>
    </source>
</evidence>
<accession>A0ABN5PUU1</accession>
<organism evidence="2 3">
    <name type="scientific">Actinomyces lilanjuaniae</name>
    <dbReference type="NCBI Taxonomy" id="2321394"/>
    <lineage>
        <taxon>Bacteria</taxon>
        <taxon>Bacillati</taxon>
        <taxon>Actinomycetota</taxon>
        <taxon>Actinomycetes</taxon>
        <taxon>Actinomycetales</taxon>
        <taxon>Actinomycetaceae</taxon>
        <taxon>Actinomyces</taxon>
    </lineage>
</organism>
<keyword evidence="3" id="KW-1185">Reference proteome</keyword>
<protein>
    <submittedName>
        <fullName evidence="2">DUF3054 family protein</fullName>
    </submittedName>
</protein>
<feature type="transmembrane region" description="Helical" evidence="1">
    <location>
        <begin position="96"/>
        <end position="115"/>
    </location>
</feature>
<evidence type="ECO:0000313" key="2">
    <source>
        <dbReference type="EMBL" id="AYD90921.1"/>
    </source>
</evidence>
<feature type="transmembrane region" description="Helical" evidence="1">
    <location>
        <begin position="64"/>
        <end position="84"/>
    </location>
</feature>
<sequence length="145" mass="15275">MVVPADLLAVSLVALLGAASTDALGSVLSLAAPLWQAACGAAVGWAVSWLACHRRGDHLEMAAPEGLIVAGATWVVWTVLHVAGQGAAPLDRHVSWAVMTGTFLLVFLGGWRWLYGYVRAHDSLVPAPLARRISEQEADQGEGRV</sequence>
<dbReference type="Proteomes" id="UP000273001">
    <property type="component" value="Chromosome"/>
</dbReference>
<feature type="transmembrane region" description="Helical" evidence="1">
    <location>
        <begin position="33"/>
        <end position="52"/>
    </location>
</feature>
<dbReference type="EMBL" id="CP032514">
    <property type="protein sequence ID" value="AYD90921.1"/>
    <property type="molecule type" value="Genomic_DNA"/>
</dbReference>
<proteinExistence type="predicted"/>
<keyword evidence="1" id="KW-0812">Transmembrane</keyword>
<evidence type="ECO:0000256" key="1">
    <source>
        <dbReference type="SAM" id="Phobius"/>
    </source>
</evidence>
<reference evidence="2 3" key="1">
    <citation type="submission" date="2018-09" db="EMBL/GenBank/DDBJ databases">
        <authorList>
            <person name="Li J."/>
        </authorList>
    </citation>
    <scope>NUCLEOTIDE SEQUENCE [LARGE SCALE GENOMIC DNA]</scope>
    <source>
        <strain evidence="2 3">2129</strain>
    </source>
</reference>